<evidence type="ECO:0000313" key="3">
    <source>
        <dbReference type="Proteomes" id="UP000003781"/>
    </source>
</evidence>
<dbReference type="AlphaFoldDB" id="A3IIK1"/>
<feature type="region of interest" description="Disordered" evidence="1">
    <location>
        <begin position="1"/>
        <end position="20"/>
    </location>
</feature>
<protein>
    <submittedName>
        <fullName evidence="2">Uncharacterized protein</fullName>
    </submittedName>
</protein>
<sequence length="20" mass="2424">MGSFRRNKRKNKTKMGISRK</sequence>
<name>A3IIK1_9CHRO</name>
<dbReference type="EMBL" id="AAXW01000002">
    <property type="protein sequence ID" value="EAZ93633.1"/>
    <property type="molecule type" value="Genomic_DNA"/>
</dbReference>
<gene>
    <name evidence="2" type="ORF">CY0110_17597</name>
</gene>
<organism evidence="2 3">
    <name type="scientific">Crocosphaera chwakensis CCY0110</name>
    <dbReference type="NCBI Taxonomy" id="391612"/>
    <lineage>
        <taxon>Bacteria</taxon>
        <taxon>Bacillati</taxon>
        <taxon>Cyanobacteriota</taxon>
        <taxon>Cyanophyceae</taxon>
        <taxon>Oscillatoriophycideae</taxon>
        <taxon>Chroococcales</taxon>
        <taxon>Aphanothecaceae</taxon>
        <taxon>Crocosphaera</taxon>
        <taxon>Crocosphaera chwakensis</taxon>
    </lineage>
</organism>
<evidence type="ECO:0000313" key="2">
    <source>
        <dbReference type="EMBL" id="EAZ93633.1"/>
    </source>
</evidence>
<evidence type="ECO:0000256" key="1">
    <source>
        <dbReference type="SAM" id="MobiDB-lite"/>
    </source>
</evidence>
<dbReference type="Proteomes" id="UP000003781">
    <property type="component" value="Unassembled WGS sequence"/>
</dbReference>
<reference evidence="2 3" key="1">
    <citation type="submission" date="2007-03" db="EMBL/GenBank/DDBJ databases">
        <authorList>
            <person name="Stal L."/>
            <person name="Ferriera S."/>
            <person name="Johnson J."/>
            <person name="Kravitz S."/>
            <person name="Beeson K."/>
            <person name="Sutton G."/>
            <person name="Rogers Y.-H."/>
            <person name="Friedman R."/>
            <person name="Frazier M."/>
            <person name="Venter J.C."/>
        </authorList>
    </citation>
    <scope>NUCLEOTIDE SEQUENCE [LARGE SCALE GENOMIC DNA]</scope>
    <source>
        <strain evidence="2 3">CCY0110</strain>
    </source>
</reference>
<accession>A3IIK1</accession>
<comment type="caution">
    <text evidence="2">The sequence shown here is derived from an EMBL/GenBank/DDBJ whole genome shotgun (WGS) entry which is preliminary data.</text>
</comment>
<proteinExistence type="predicted"/>
<keyword evidence="3" id="KW-1185">Reference proteome</keyword>